<dbReference type="InterPro" id="IPR041846">
    <property type="entry name" value="ENL_dom"/>
</dbReference>
<evidence type="ECO:0000256" key="1">
    <source>
        <dbReference type="ARBA" id="ARBA00004609"/>
    </source>
</evidence>
<dbReference type="GO" id="GO:0098552">
    <property type="term" value="C:side of membrane"/>
    <property type="evidence" value="ECO:0007669"/>
    <property type="project" value="UniProtKB-KW"/>
</dbReference>
<dbReference type="AlphaFoldDB" id="A0A830BQI8"/>
<evidence type="ECO:0000256" key="6">
    <source>
        <dbReference type="ARBA" id="ARBA00023157"/>
    </source>
</evidence>
<comment type="similarity">
    <text evidence="9">Belongs to the early nodulin-like (ENODL) family.</text>
</comment>
<keyword evidence="12" id="KW-1185">Reference proteome</keyword>
<keyword evidence="5" id="KW-0472">Membrane</keyword>
<reference evidence="11" key="1">
    <citation type="submission" date="2020-07" db="EMBL/GenBank/DDBJ databases">
        <title>Ethylene signaling mediates host invasion by parasitic plants.</title>
        <authorList>
            <person name="Yoshida S."/>
        </authorList>
    </citation>
    <scope>NUCLEOTIDE SEQUENCE</scope>
    <source>
        <strain evidence="11">Okayama</strain>
    </source>
</reference>
<name>A0A830BQI8_9LAMI</name>
<dbReference type="Proteomes" id="UP000653305">
    <property type="component" value="Unassembled WGS sequence"/>
</dbReference>
<evidence type="ECO:0000256" key="4">
    <source>
        <dbReference type="ARBA" id="ARBA00022729"/>
    </source>
</evidence>
<dbReference type="GO" id="GO:0009055">
    <property type="term" value="F:electron transfer activity"/>
    <property type="evidence" value="ECO:0007669"/>
    <property type="project" value="InterPro"/>
</dbReference>
<dbReference type="Gene3D" id="2.60.40.420">
    <property type="entry name" value="Cupredoxins - blue copper proteins"/>
    <property type="match status" value="1"/>
</dbReference>
<dbReference type="PANTHER" id="PTHR33021">
    <property type="entry name" value="BLUE COPPER PROTEIN"/>
    <property type="match status" value="1"/>
</dbReference>
<evidence type="ECO:0000256" key="7">
    <source>
        <dbReference type="ARBA" id="ARBA00023180"/>
    </source>
</evidence>
<feature type="domain" description="Phytocyanin" evidence="10">
    <location>
        <begin position="1"/>
        <end position="94"/>
    </location>
</feature>
<keyword evidence="4" id="KW-0732">Signal</keyword>
<dbReference type="OrthoDB" id="1937044at2759"/>
<keyword evidence="8" id="KW-0449">Lipoprotein</keyword>
<evidence type="ECO:0000256" key="5">
    <source>
        <dbReference type="ARBA" id="ARBA00023136"/>
    </source>
</evidence>
<keyword evidence="2" id="KW-1003">Cell membrane</keyword>
<dbReference type="InterPro" id="IPR039391">
    <property type="entry name" value="Phytocyanin-like"/>
</dbReference>
<dbReference type="InterPro" id="IPR003245">
    <property type="entry name" value="Phytocyanin_dom"/>
</dbReference>
<evidence type="ECO:0000256" key="8">
    <source>
        <dbReference type="ARBA" id="ARBA00023288"/>
    </source>
</evidence>
<evidence type="ECO:0000256" key="2">
    <source>
        <dbReference type="ARBA" id="ARBA00022475"/>
    </source>
</evidence>
<dbReference type="InterPro" id="IPR008972">
    <property type="entry name" value="Cupredoxin"/>
</dbReference>
<keyword evidence="7" id="KW-0325">Glycoprotein</keyword>
<organism evidence="11 12">
    <name type="scientific">Phtheirospermum japonicum</name>
    <dbReference type="NCBI Taxonomy" id="374723"/>
    <lineage>
        <taxon>Eukaryota</taxon>
        <taxon>Viridiplantae</taxon>
        <taxon>Streptophyta</taxon>
        <taxon>Embryophyta</taxon>
        <taxon>Tracheophyta</taxon>
        <taxon>Spermatophyta</taxon>
        <taxon>Magnoliopsida</taxon>
        <taxon>eudicotyledons</taxon>
        <taxon>Gunneridae</taxon>
        <taxon>Pentapetalae</taxon>
        <taxon>asterids</taxon>
        <taxon>lamiids</taxon>
        <taxon>Lamiales</taxon>
        <taxon>Orobanchaceae</taxon>
        <taxon>Orobanchaceae incertae sedis</taxon>
        <taxon>Phtheirospermum</taxon>
    </lineage>
</organism>
<dbReference type="PROSITE" id="PS51485">
    <property type="entry name" value="PHYTOCYANIN"/>
    <property type="match status" value="1"/>
</dbReference>
<keyword evidence="3" id="KW-0336">GPI-anchor</keyword>
<dbReference type="PANTHER" id="PTHR33021:SF197">
    <property type="entry name" value="EARLY NODULIN-LIKE PROTEIN 13"/>
    <property type="match status" value="1"/>
</dbReference>
<evidence type="ECO:0000256" key="3">
    <source>
        <dbReference type="ARBA" id="ARBA00022622"/>
    </source>
</evidence>
<dbReference type="CDD" id="cd11019">
    <property type="entry name" value="OsENODL1_like"/>
    <property type="match status" value="1"/>
</dbReference>
<accession>A0A830BQI8</accession>
<gene>
    <name evidence="11" type="ORF">PHJA_000821200</name>
</gene>
<dbReference type="EMBL" id="BMAC01000132">
    <property type="protein sequence ID" value="GFP86774.1"/>
    <property type="molecule type" value="Genomic_DNA"/>
</dbReference>
<evidence type="ECO:0000259" key="10">
    <source>
        <dbReference type="PROSITE" id="PS51485"/>
    </source>
</evidence>
<proteinExistence type="inferred from homology"/>
<keyword evidence="6" id="KW-1015">Disulfide bond</keyword>
<dbReference type="GO" id="GO:0005886">
    <property type="term" value="C:plasma membrane"/>
    <property type="evidence" value="ECO:0007669"/>
    <property type="project" value="UniProtKB-SubCell"/>
</dbReference>
<dbReference type="SUPFAM" id="SSF49503">
    <property type="entry name" value="Cupredoxins"/>
    <property type="match status" value="1"/>
</dbReference>
<dbReference type="FunFam" id="2.60.40.420:FF:000034">
    <property type="entry name" value="Cupredoxin superfamily protein"/>
    <property type="match status" value="1"/>
</dbReference>
<comment type="subcellular location">
    <subcellularLocation>
        <location evidence="1">Cell membrane</location>
        <topology evidence="1">Lipid-anchor</topology>
        <topology evidence="1">GPI-anchor</topology>
    </subcellularLocation>
</comment>
<protein>
    <submittedName>
        <fullName evidence="11">Early nodulin-like protein 1</fullName>
    </submittedName>
</protein>
<dbReference type="Pfam" id="PF02298">
    <property type="entry name" value="Cu_bind_like"/>
    <property type="match status" value="1"/>
</dbReference>
<evidence type="ECO:0000313" key="11">
    <source>
        <dbReference type="EMBL" id="GFP86774.1"/>
    </source>
</evidence>
<evidence type="ECO:0000256" key="9">
    <source>
        <dbReference type="ARBA" id="ARBA00035011"/>
    </source>
</evidence>
<comment type="caution">
    <text evidence="11">The sequence shown here is derived from an EMBL/GenBank/DDBJ whole genome shotgun (WGS) entry which is preliminary data.</text>
</comment>
<sequence>MADPIFKSDSLNYWAEKSRFLIGDSLVLKYDVSKDSVLEVTRRDYVTCNTSAPIENYTGGDTTVRLGRSGPYYFISGAEGHCQKGKKLIVVVISERYRRVISPAPSPLAGNEGPVVAPVPASGAGSLSEDCWCRDWGRCSVGCNVKRLFT</sequence>
<evidence type="ECO:0000313" key="12">
    <source>
        <dbReference type="Proteomes" id="UP000653305"/>
    </source>
</evidence>